<evidence type="ECO:0000313" key="2">
    <source>
        <dbReference type="Proteomes" id="UP000600588"/>
    </source>
</evidence>
<evidence type="ECO:0000313" key="1">
    <source>
        <dbReference type="EMBL" id="MBD0833659.1"/>
    </source>
</evidence>
<comment type="caution">
    <text evidence="1">The sequence shown here is derived from an EMBL/GenBank/DDBJ whole genome shotgun (WGS) entry which is preliminary data.</text>
</comment>
<dbReference type="Proteomes" id="UP000600588">
    <property type="component" value="Unassembled WGS sequence"/>
</dbReference>
<keyword evidence="2" id="KW-1185">Reference proteome</keyword>
<dbReference type="EMBL" id="JACVXB010000012">
    <property type="protein sequence ID" value="MBD0833659.1"/>
    <property type="molecule type" value="Genomic_DNA"/>
</dbReference>
<proteinExistence type="predicted"/>
<protein>
    <submittedName>
        <fullName evidence="1">Uncharacterized protein</fullName>
    </submittedName>
</protein>
<dbReference type="RefSeq" id="WP_188231438.1">
    <property type="nucleotide sequence ID" value="NZ_JACVXB010000012.1"/>
</dbReference>
<reference evidence="1 2" key="1">
    <citation type="submission" date="2020-09" db="EMBL/GenBank/DDBJ databases">
        <title>TT11 complete genome.</title>
        <authorList>
            <person name="Wu Z."/>
        </authorList>
    </citation>
    <scope>NUCLEOTIDE SEQUENCE [LARGE SCALE GENOMIC DNA]</scope>
    <source>
        <strain evidence="1 2">TT11</strain>
    </source>
</reference>
<name>A0A8J6Q3H2_9FLAO</name>
<accession>A0A8J6Q3H2</accession>
<sequence>MRLDHYIRCRWFSVTVLSSIKVYLLDDLDVIEKPEEPTLELLKEKYRHYDYTDEELQEDLDEVLKDYHEKHQSYNSAIDNGFVKGIVFHPESYRFKDCYVKIKDIETSDSSSHTIPVSERKMADCTPEEQIIKIKEREQRKQHIENNKLFEQATSEIRESGYLDLDKALSKDEMIAITISLFENNVGYIQQQKYHLEFFGNTSKMSKEEIYKDFRTHFKKEIFNKLIRFLLIKQVHFGESNHTNNLTNIAFYQAMKGFYKAKMESTEQKFEKETQTRAERIQERIVKLEQKAQAE</sequence>
<dbReference type="AlphaFoldDB" id="A0A8J6Q3H2"/>
<gene>
    <name evidence="1" type="ORF">ICJ83_16115</name>
</gene>
<organism evidence="1 2">
    <name type="scientific">Aestuariibaculum sediminum</name>
    <dbReference type="NCBI Taxonomy" id="2770637"/>
    <lineage>
        <taxon>Bacteria</taxon>
        <taxon>Pseudomonadati</taxon>
        <taxon>Bacteroidota</taxon>
        <taxon>Flavobacteriia</taxon>
        <taxon>Flavobacteriales</taxon>
        <taxon>Flavobacteriaceae</taxon>
    </lineage>
</organism>